<dbReference type="STRING" id="39841.SAMN05660836_01946"/>
<protein>
    <submittedName>
        <fullName evidence="2">Uncharacterized conserved protein YbjT, contains NAD(P)-binding and DUF2867 domains</fullName>
    </submittedName>
</protein>
<dbReference type="InterPro" id="IPR036291">
    <property type="entry name" value="NAD(P)-bd_dom_sf"/>
</dbReference>
<sequence>MVKNDERVLLTGPTGFIGGRLLRALDEKGYRVRCLVRLSEKLTIRGEPLRRDPEVVYGDLLRPETLSAALEGITTAYYLVHSMGGRTIRETKAFAERDRKAALHFLSAAEAAGVRRIIYLGGLGERSDELSKHLASRNEVADILQSGRVQTTVLRAAVIIGAGGASFEIIRYLAERLPVMICPKWIQTRSQPIAVQDVIAYLIGCLENEATAGLRLDIGGPEILSYADLVRIYCRVRKLKRLLIPVPFLTPRLSAYWINLVTPVPAGIVFPLVEGLKNEAVCRDNRIRDLVPISLTPMEQAICQALAEESMGPGRLPSVQSCFVSWRS</sequence>
<dbReference type="Pfam" id="PF13460">
    <property type="entry name" value="NAD_binding_10"/>
    <property type="match status" value="1"/>
</dbReference>
<reference evidence="2 3" key="1">
    <citation type="submission" date="2016-10" db="EMBL/GenBank/DDBJ databases">
        <authorList>
            <person name="de Groot N.N."/>
        </authorList>
    </citation>
    <scope>NUCLEOTIDE SEQUENCE [LARGE SCALE GENOMIC DNA]</scope>
    <source>
        <strain evidence="2 3">DSM 9990</strain>
    </source>
</reference>
<dbReference type="InterPro" id="IPR016040">
    <property type="entry name" value="NAD(P)-bd_dom"/>
</dbReference>
<dbReference type="PANTHER" id="PTHR43162">
    <property type="match status" value="1"/>
</dbReference>
<dbReference type="CDD" id="cd05245">
    <property type="entry name" value="SDR_a2"/>
    <property type="match status" value="1"/>
</dbReference>
<feature type="domain" description="NAD(P)-binding" evidence="1">
    <location>
        <begin position="12"/>
        <end position="156"/>
    </location>
</feature>
<dbReference type="Gene3D" id="3.40.50.720">
    <property type="entry name" value="NAD(P)-binding Rossmann-like Domain"/>
    <property type="match status" value="1"/>
</dbReference>
<accession>A0A1I4URI4</accession>
<evidence type="ECO:0000313" key="3">
    <source>
        <dbReference type="Proteomes" id="UP000199611"/>
    </source>
</evidence>
<dbReference type="Proteomes" id="UP000199611">
    <property type="component" value="Unassembled WGS sequence"/>
</dbReference>
<name>A0A1I4URI4_9BACT</name>
<dbReference type="OrthoDB" id="9774199at2"/>
<dbReference type="InterPro" id="IPR051604">
    <property type="entry name" value="Ergot_Alk_Oxidoreductase"/>
</dbReference>
<dbReference type="SUPFAM" id="SSF51735">
    <property type="entry name" value="NAD(P)-binding Rossmann-fold domains"/>
    <property type="match status" value="1"/>
</dbReference>
<dbReference type="RefSeq" id="WP_093395369.1">
    <property type="nucleotide sequence ID" value="NZ_FOUU01000006.1"/>
</dbReference>
<proteinExistence type="predicted"/>
<dbReference type="AlphaFoldDB" id="A0A1I4URI4"/>
<dbReference type="EMBL" id="FOUU01000006">
    <property type="protein sequence ID" value="SFM91333.1"/>
    <property type="molecule type" value="Genomic_DNA"/>
</dbReference>
<gene>
    <name evidence="2" type="ORF">SAMN05660836_01946</name>
</gene>
<dbReference type="PANTHER" id="PTHR43162:SF1">
    <property type="entry name" value="PRESTALK A DIFFERENTIATION PROTEIN A"/>
    <property type="match status" value="1"/>
</dbReference>
<evidence type="ECO:0000259" key="1">
    <source>
        <dbReference type="Pfam" id="PF13460"/>
    </source>
</evidence>
<organism evidence="2 3">
    <name type="scientific">Thermodesulforhabdus norvegica</name>
    <dbReference type="NCBI Taxonomy" id="39841"/>
    <lineage>
        <taxon>Bacteria</taxon>
        <taxon>Pseudomonadati</taxon>
        <taxon>Thermodesulfobacteriota</taxon>
        <taxon>Syntrophobacteria</taxon>
        <taxon>Syntrophobacterales</taxon>
        <taxon>Thermodesulforhabdaceae</taxon>
        <taxon>Thermodesulforhabdus</taxon>
    </lineage>
</organism>
<evidence type="ECO:0000313" key="2">
    <source>
        <dbReference type="EMBL" id="SFM91333.1"/>
    </source>
</evidence>
<keyword evidence="3" id="KW-1185">Reference proteome</keyword>